<dbReference type="SUPFAM" id="SSF56219">
    <property type="entry name" value="DNase I-like"/>
    <property type="match status" value="1"/>
</dbReference>
<gene>
    <name evidence="2" type="ORF">J1N35_000749</name>
</gene>
<dbReference type="InterPro" id="IPR025836">
    <property type="entry name" value="Zn_knuckle_CX2CX4HX4C"/>
</dbReference>
<name>A0A9D3WI19_9ROSI</name>
<accession>A0A9D3WI19</accession>
<evidence type="ECO:0000313" key="2">
    <source>
        <dbReference type="EMBL" id="KAH1129371.1"/>
    </source>
</evidence>
<organism evidence="2 3">
    <name type="scientific">Gossypium stocksii</name>
    <dbReference type="NCBI Taxonomy" id="47602"/>
    <lineage>
        <taxon>Eukaryota</taxon>
        <taxon>Viridiplantae</taxon>
        <taxon>Streptophyta</taxon>
        <taxon>Embryophyta</taxon>
        <taxon>Tracheophyta</taxon>
        <taxon>Spermatophyta</taxon>
        <taxon>Magnoliopsida</taxon>
        <taxon>eudicotyledons</taxon>
        <taxon>Gunneridae</taxon>
        <taxon>Pentapetalae</taxon>
        <taxon>rosids</taxon>
        <taxon>malvids</taxon>
        <taxon>Malvales</taxon>
        <taxon>Malvaceae</taxon>
        <taxon>Malvoideae</taxon>
        <taxon>Gossypium</taxon>
    </lineage>
</organism>
<dbReference type="AlphaFoldDB" id="A0A9D3WI19"/>
<keyword evidence="3" id="KW-1185">Reference proteome</keyword>
<reference evidence="2 3" key="1">
    <citation type="journal article" date="2021" name="Plant Biotechnol. J.">
        <title>Multi-omics assisted identification of the key and species-specific regulatory components of drought-tolerant mechanisms in Gossypium stocksii.</title>
        <authorList>
            <person name="Yu D."/>
            <person name="Ke L."/>
            <person name="Zhang D."/>
            <person name="Wu Y."/>
            <person name="Sun Y."/>
            <person name="Mei J."/>
            <person name="Sun J."/>
            <person name="Sun Y."/>
        </authorList>
    </citation>
    <scope>NUCLEOTIDE SEQUENCE [LARGE SCALE GENOMIC DNA]</scope>
    <source>
        <strain evidence="3">cv. E1</strain>
        <tissue evidence="2">Leaf</tissue>
    </source>
</reference>
<dbReference type="PANTHER" id="PTHR33710">
    <property type="entry name" value="BNAC02G09200D PROTEIN"/>
    <property type="match status" value="1"/>
</dbReference>
<dbReference type="Pfam" id="PF14392">
    <property type="entry name" value="zf-CCHC_4"/>
    <property type="match status" value="1"/>
</dbReference>
<dbReference type="Proteomes" id="UP000828251">
    <property type="component" value="Unassembled WGS sequence"/>
</dbReference>
<dbReference type="Gene3D" id="3.60.10.10">
    <property type="entry name" value="Endonuclease/exonuclease/phosphatase"/>
    <property type="match status" value="1"/>
</dbReference>
<sequence length="412" mass="48907">MEEGLANLNLLDEEEEAFYEDILEVNQSYHLCLVGRCLTDSVVHFPSLRNTMADLWHPIGGMYISDLGNKTILFQFFHEVDVQRVLSGINKFMCIPVRLDVSLQLKRKKKIQIGKERTVYARFQYKKLSLFCFICGRLGHGESFCPIHTRIDPSKIMFGWDFFYEQWGVVGTQRLVSNGVEQNRAKSWELLRQLGQDQRSPWDVVRDFNEIMHSFEKKGGRLRLERQMSNFREVLEDCRLIDLGFVGRWFTWECGRFLVTNIRERLDRGVASHEWMSLFPSYQVQHLNYSFSDHCSILLDLIGRRGESQWLKNKFFRFEAKWCLEHEFEDIVKRNWEALSRNVPDKLCELGQHFQHWNRCRSRKQKANRLDMEARLQELYGRDPSDEVLADITEVQIGLNLEIDKEEIFWAQ</sequence>
<dbReference type="InterPro" id="IPR036691">
    <property type="entry name" value="Endo/exonu/phosph_ase_sf"/>
</dbReference>
<evidence type="ECO:0000259" key="1">
    <source>
        <dbReference type="Pfam" id="PF14392"/>
    </source>
</evidence>
<dbReference type="OrthoDB" id="1267182at2759"/>
<feature type="domain" description="Zinc knuckle CX2CX4HX4C" evidence="1">
    <location>
        <begin position="99"/>
        <end position="146"/>
    </location>
</feature>
<proteinExistence type="predicted"/>
<comment type="caution">
    <text evidence="2">The sequence shown here is derived from an EMBL/GenBank/DDBJ whole genome shotgun (WGS) entry which is preliminary data.</text>
</comment>
<protein>
    <recommendedName>
        <fullName evidence="1">Zinc knuckle CX2CX4HX4C domain-containing protein</fullName>
    </recommendedName>
</protein>
<evidence type="ECO:0000313" key="3">
    <source>
        <dbReference type="Proteomes" id="UP000828251"/>
    </source>
</evidence>
<dbReference type="EMBL" id="JAIQCV010000001">
    <property type="protein sequence ID" value="KAH1129371.1"/>
    <property type="molecule type" value="Genomic_DNA"/>
</dbReference>
<dbReference type="PANTHER" id="PTHR33710:SF73">
    <property type="entry name" value="ZINC KNUCKLE CX2CX4HX4C DOMAIN-CONTAINING PROTEIN"/>
    <property type="match status" value="1"/>
</dbReference>